<dbReference type="EMBL" id="CABFNO020001523">
    <property type="protein sequence ID" value="CAG9993916.1"/>
    <property type="molecule type" value="Genomic_DNA"/>
</dbReference>
<keyword evidence="2" id="KW-0378">Hydrolase</keyword>
<sequence>MSLPFYHNPNASKATSRPFKVNIPDDDLKKLKVLLDAAPLGVETWENKQTDGRFGVSRSWLANARSVWLHDFDWRRKEAAINSFPHFRHIVKHAEIGEFDLHFCALFSEMPDAIPIVMLHGWPGSFLEFLPILSILRNKYTPADIPYHVIVPSLPGFAFSSGPLQDRDLTTTGCASVINQLMLDLGFGKGYVAQGGDFGCAIANVMAVNFDACVAQYVNLWMGDLSLVPSSVSDDELTEKDREAMARLKKWQADGGGYAVQQGTRPATTGLVLSSSPLALLAWVGEKLVEWSDITPPLETILEMISLYWFTDTISRSLYPYRSLVASFQGSKEPWGIITLTKPYGYSCFYKDNSFLPKAWAKLYPNMKFYGPHEDGGHFAALERPETLLHDLEDFIKAHIRVQDRKLETAL</sequence>
<evidence type="ECO:0000256" key="3">
    <source>
        <dbReference type="PIRSR" id="PIRSR001112-1"/>
    </source>
</evidence>
<dbReference type="PANTHER" id="PTHR21661:SF39">
    <property type="entry name" value="HYDROLASE, PUTATIVE (AFU_ORTHOLOGUE AFUA_3G08960)-RELATED"/>
    <property type="match status" value="1"/>
</dbReference>
<dbReference type="OrthoDB" id="7130006at2759"/>
<dbReference type="PRINTS" id="PR00412">
    <property type="entry name" value="EPOXHYDRLASE"/>
</dbReference>
<feature type="domain" description="Epoxide hydrolase N-terminal" evidence="4">
    <location>
        <begin position="17"/>
        <end position="129"/>
    </location>
</feature>
<name>A0A9N9Y6U4_9HYPO</name>
<dbReference type="GO" id="GO:0004301">
    <property type="term" value="F:epoxide hydrolase activity"/>
    <property type="evidence" value="ECO:0007669"/>
    <property type="project" value="TreeGrafter"/>
</dbReference>
<dbReference type="InterPro" id="IPR029058">
    <property type="entry name" value="AB_hydrolase_fold"/>
</dbReference>
<proteinExistence type="inferred from homology"/>
<evidence type="ECO:0000259" key="4">
    <source>
        <dbReference type="Pfam" id="PF06441"/>
    </source>
</evidence>
<dbReference type="SUPFAM" id="SSF53474">
    <property type="entry name" value="alpha/beta-Hydrolases"/>
    <property type="match status" value="1"/>
</dbReference>
<evidence type="ECO:0000313" key="5">
    <source>
        <dbReference type="EMBL" id="CAG9993916.1"/>
    </source>
</evidence>
<dbReference type="AlphaFoldDB" id="A0A9N9Y6U4"/>
<dbReference type="GO" id="GO:0097176">
    <property type="term" value="P:epoxide metabolic process"/>
    <property type="evidence" value="ECO:0007669"/>
    <property type="project" value="TreeGrafter"/>
</dbReference>
<dbReference type="InterPro" id="IPR010497">
    <property type="entry name" value="Epoxide_hydro_N"/>
</dbReference>
<comment type="caution">
    <text evidence="5">The sequence shown here is derived from an EMBL/GenBank/DDBJ whole genome shotgun (WGS) entry which is preliminary data.</text>
</comment>
<dbReference type="Proteomes" id="UP000754883">
    <property type="component" value="Unassembled WGS sequence"/>
</dbReference>
<accession>A0A9N9Y6U4</accession>
<feature type="active site" description="Proton donor" evidence="3">
    <location>
        <position position="321"/>
    </location>
</feature>
<evidence type="ECO:0000256" key="2">
    <source>
        <dbReference type="ARBA" id="ARBA00022801"/>
    </source>
</evidence>
<dbReference type="Gene3D" id="3.40.50.1820">
    <property type="entry name" value="alpha/beta hydrolase"/>
    <property type="match status" value="1"/>
</dbReference>
<organism evidence="5 6">
    <name type="scientific">Clonostachys byssicola</name>
    <dbReference type="NCBI Taxonomy" id="160290"/>
    <lineage>
        <taxon>Eukaryota</taxon>
        <taxon>Fungi</taxon>
        <taxon>Dikarya</taxon>
        <taxon>Ascomycota</taxon>
        <taxon>Pezizomycotina</taxon>
        <taxon>Sordariomycetes</taxon>
        <taxon>Hypocreomycetidae</taxon>
        <taxon>Hypocreales</taxon>
        <taxon>Bionectriaceae</taxon>
        <taxon>Clonostachys</taxon>
    </lineage>
</organism>
<dbReference type="PIRSF" id="PIRSF001112">
    <property type="entry name" value="Epoxide_hydrolase"/>
    <property type="match status" value="1"/>
</dbReference>
<feature type="active site" description="Proton acceptor" evidence="3">
    <location>
        <position position="378"/>
    </location>
</feature>
<reference evidence="5 6" key="2">
    <citation type="submission" date="2021-10" db="EMBL/GenBank/DDBJ databases">
        <authorList>
            <person name="Piombo E."/>
        </authorList>
    </citation>
    <scope>NUCLEOTIDE SEQUENCE [LARGE SCALE GENOMIC DNA]</scope>
</reference>
<reference evidence="6" key="1">
    <citation type="submission" date="2019-06" db="EMBL/GenBank/DDBJ databases">
        <authorList>
            <person name="Broberg M."/>
        </authorList>
    </citation>
    <scope>NUCLEOTIDE SEQUENCE [LARGE SCALE GENOMIC DNA]</scope>
</reference>
<keyword evidence="6" id="KW-1185">Reference proteome</keyword>
<dbReference type="InterPro" id="IPR000639">
    <property type="entry name" value="Epox_hydrolase-like"/>
</dbReference>
<evidence type="ECO:0000313" key="6">
    <source>
        <dbReference type="Proteomes" id="UP000754883"/>
    </source>
</evidence>
<dbReference type="Pfam" id="PF06441">
    <property type="entry name" value="EHN"/>
    <property type="match status" value="1"/>
</dbReference>
<feature type="active site" description="Nucleophile" evidence="3">
    <location>
        <position position="197"/>
    </location>
</feature>
<dbReference type="PANTHER" id="PTHR21661">
    <property type="entry name" value="EPOXIDE HYDROLASE 1-RELATED"/>
    <property type="match status" value="1"/>
</dbReference>
<comment type="similarity">
    <text evidence="1">Belongs to the peptidase S33 family.</text>
</comment>
<gene>
    <name evidence="5" type="ORF">CBYS24578_00004491</name>
</gene>
<protein>
    <recommendedName>
        <fullName evidence="4">Epoxide hydrolase N-terminal domain-containing protein</fullName>
    </recommendedName>
</protein>
<dbReference type="InterPro" id="IPR016292">
    <property type="entry name" value="Epoxide_hydrolase"/>
</dbReference>
<evidence type="ECO:0000256" key="1">
    <source>
        <dbReference type="ARBA" id="ARBA00010088"/>
    </source>
</evidence>